<dbReference type="InterPro" id="IPR036388">
    <property type="entry name" value="WH-like_DNA-bd_sf"/>
</dbReference>
<gene>
    <name evidence="2" type="ORF">IAB94_05180</name>
</gene>
<dbReference type="InterPro" id="IPR036390">
    <property type="entry name" value="WH_DNA-bd_sf"/>
</dbReference>
<name>A0A9D1J9F0_9FIRM</name>
<dbReference type="EMBL" id="DVHK01000109">
    <property type="protein sequence ID" value="HIR67418.1"/>
    <property type="molecule type" value="Genomic_DNA"/>
</dbReference>
<dbReference type="Pfam" id="PF13463">
    <property type="entry name" value="HTH_27"/>
    <property type="match status" value="1"/>
</dbReference>
<evidence type="ECO:0000259" key="1">
    <source>
        <dbReference type="Pfam" id="PF13463"/>
    </source>
</evidence>
<comment type="caution">
    <text evidence="2">The sequence shown here is derived from an EMBL/GenBank/DDBJ whole genome shotgun (WGS) entry which is preliminary data.</text>
</comment>
<feature type="domain" description="HTH marR-type" evidence="1">
    <location>
        <begin position="31"/>
        <end position="93"/>
    </location>
</feature>
<protein>
    <submittedName>
        <fullName evidence="2">Winged helix-turn-helix transcriptional regulator</fullName>
    </submittedName>
</protein>
<dbReference type="Gene3D" id="1.10.10.10">
    <property type="entry name" value="Winged helix-like DNA-binding domain superfamily/Winged helix DNA-binding domain"/>
    <property type="match status" value="1"/>
</dbReference>
<accession>A0A9D1J9F0</accession>
<dbReference type="SUPFAM" id="SSF46785">
    <property type="entry name" value="Winged helix' DNA-binding domain"/>
    <property type="match status" value="1"/>
</dbReference>
<evidence type="ECO:0000313" key="2">
    <source>
        <dbReference type="EMBL" id="HIR67418.1"/>
    </source>
</evidence>
<evidence type="ECO:0000313" key="3">
    <source>
        <dbReference type="Proteomes" id="UP000823913"/>
    </source>
</evidence>
<dbReference type="AlphaFoldDB" id="A0A9D1J9F0"/>
<dbReference type="GO" id="GO:0003700">
    <property type="term" value="F:DNA-binding transcription factor activity"/>
    <property type="evidence" value="ECO:0007669"/>
    <property type="project" value="InterPro"/>
</dbReference>
<dbReference type="InterPro" id="IPR000835">
    <property type="entry name" value="HTH_MarR-typ"/>
</dbReference>
<sequence>MKDEYMRRLILCINRIDGKYYDMAKNCFIGENEVAVLYSLSDGCEHSQKSICDEWLIPKTTINSVIHKMLKEGYVQITSLAGREKMLALTQDGKDYAKKILIPLRKAESYALDKTLEAFGPSFIDAMEAFTKHLEQYNEVNNDNG</sequence>
<dbReference type="Proteomes" id="UP000823913">
    <property type="component" value="Unassembled WGS sequence"/>
</dbReference>
<reference evidence="2" key="2">
    <citation type="journal article" date="2021" name="PeerJ">
        <title>Extensive microbial diversity within the chicken gut microbiome revealed by metagenomics and culture.</title>
        <authorList>
            <person name="Gilroy R."/>
            <person name="Ravi A."/>
            <person name="Getino M."/>
            <person name="Pursley I."/>
            <person name="Horton D.L."/>
            <person name="Alikhan N.F."/>
            <person name="Baker D."/>
            <person name="Gharbi K."/>
            <person name="Hall N."/>
            <person name="Watson M."/>
            <person name="Adriaenssens E.M."/>
            <person name="Foster-Nyarko E."/>
            <person name="Jarju S."/>
            <person name="Secka A."/>
            <person name="Antonio M."/>
            <person name="Oren A."/>
            <person name="Chaudhuri R.R."/>
            <person name="La Ragione R."/>
            <person name="Hildebrand F."/>
            <person name="Pallen M.J."/>
        </authorList>
    </citation>
    <scope>NUCLEOTIDE SEQUENCE</scope>
    <source>
        <strain evidence="2">ChiW16-3235</strain>
    </source>
</reference>
<proteinExistence type="predicted"/>
<reference evidence="2" key="1">
    <citation type="submission" date="2020-10" db="EMBL/GenBank/DDBJ databases">
        <authorList>
            <person name="Gilroy R."/>
        </authorList>
    </citation>
    <scope>NUCLEOTIDE SEQUENCE</scope>
    <source>
        <strain evidence="2">ChiW16-3235</strain>
    </source>
</reference>
<organism evidence="2 3">
    <name type="scientific">Candidatus Coproplasma avicola</name>
    <dbReference type="NCBI Taxonomy" id="2840744"/>
    <lineage>
        <taxon>Bacteria</taxon>
        <taxon>Bacillati</taxon>
        <taxon>Bacillota</taxon>
        <taxon>Clostridia</taxon>
        <taxon>Eubacteriales</taxon>
        <taxon>Candidatus Coproplasma</taxon>
    </lineage>
</organism>